<dbReference type="EMBL" id="KZ293435">
    <property type="protein sequence ID" value="PBK67779.1"/>
    <property type="molecule type" value="Genomic_DNA"/>
</dbReference>
<sequence>MSILTTTTTTTATLVHDDAYFEAEEIYRRRLRWSGFGTRTQPMRDLPSKYKVTDPEYPPCRYQYGFGVTYQWLINYARHHNLIEEPKSDDPEDNRASLVVYSLINTARHLRYICRTRIKYACPISFDYDVVFALYSNHTQEDEELEDKDHAEVVEILSKELECPEGPMWFEDAA</sequence>
<protein>
    <submittedName>
        <fullName evidence="1">Uncharacterized protein</fullName>
    </submittedName>
</protein>
<keyword evidence="2" id="KW-1185">Reference proteome</keyword>
<evidence type="ECO:0000313" key="2">
    <source>
        <dbReference type="Proteomes" id="UP000218334"/>
    </source>
</evidence>
<name>A0A2H3BA69_9AGAR</name>
<proteinExistence type="predicted"/>
<accession>A0A2H3BA69</accession>
<gene>
    <name evidence="1" type="ORF">ARMSODRAFT_1020294</name>
</gene>
<organism evidence="1 2">
    <name type="scientific">Armillaria solidipes</name>
    <dbReference type="NCBI Taxonomy" id="1076256"/>
    <lineage>
        <taxon>Eukaryota</taxon>
        <taxon>Fungi</taxon>
        <taxon>Dikarya</taxon>
        <taxon>Basidiomycota</taxon>
        <taxon>Agaricomycotina</taxon>
        <taxon>Agaricomycetes</taxon>
        <taxon>Agaricomycetidae</taxon>
        <taxon>Agaricales</taxon>
        <taxon>Marasmiineae</taxon>
        <taxon>Physalacriaceae</taxon>
        <taxon>Armillaria</taxon>
    </lineage>
</organism>
<evidence type="ECO:0000313" key="1">
    <source>
        <dbReference type="EMBL" id="PBK67779.1"/>
    </source>
</evidence>
<dbReference type="Proteomes" id="UP000218334">
    <property type="component" value="Unassembled WGS sequence"/>
</dbReference>
<reference evidence="2" key="1">
    <citation type="journal article" date="2017" name="Nat. Ecol. Evol.">
        <title>Genome expansion and lineage-specific genetic innovations in the forest pathogenic fungi Armillaria.</title>
        <authorList>
            <person name="Sipos G."/>
            <person name="Prasanna A.N."/>
            <person name="Walter M.C."/>
            <person name="O'Connor E."/>
            <person name="Balint B."/>
            <person name="Krizsan K."/>
            <person name="Kiss B."/>
            <person name="Hess J."/>
            <person name="Varga T."/>
            <person name="Slot J."/>
            <person name="Riley R."/>
            <person name="Boka B."/>
            <person name="Rigling D."/>
            <person name="Barry K."/>
            <person name="Lee J."/>
            <person name="Mihaltcheva S."/>
            <person name="LaButti K."/>
            <person name="Lipzen A."/>
            <person name="Waldron R."/>
            <person name="Moloney N.M."/>
            <person name="Sperisen C."/>
            <person name="Kredics L."/>
            <person name="Vagvoelgyi C."/>
            <person name="Patrignani A."/>
            <person name="Fitzpatrick D."/>
            <person name="Nagy I."/>
            <person name="Doyle S."/>
            <person name="Anderson J.B."/>
            <person name="Grigoriev I.V."/>
            <person name="Gueldener U."/>
            <person name="Muensterkoetter M."/>
            <person name="Nagy L.G."/>
        </authorList>
    </citation>
    <scope>NUCLEOTIDE SEQUENCE [LARGE SCALE GENOMIC DNA]</scope>
    <source>
        <strain evidence="2">28-4</strain>
    </source>
</reference>
<dbReference type="AlphaFoldDB" id="A0A2H3BA69"/>